<dbReference type="InterPro" id="IPR034622">
    <property type="entry name" value="4R-hPro_betaine_2-epimerase"/>
</dbReference>
<evidence type="ECO:0000313" key="7">
    <source>
        <dbReference type="Proteomes" id="UP000193827"/>
    </source>
</evidence>
<dbReference type="GO" id="GO:0046872">
    <property type="term" value="F:metal ion binding"/>
    <property type="evidence" value="ECO:0007669"/>
    <property type="project" value="UniProtKB-KW"/>
</dbReference>
<accession>A0A1Y5RRD3</accession>
<dbReference type="InterPro" id="IPR013341">
    <property type="entry name" value="Mandelate_racemase_N_dom"/>
</dbReference>
<dbReference type="Proteomes" id="UP000193827">
    <property type="component" value="Unassembled WGS sequence"/>
</dbReference>
<dbReference type="SUPFAM" id="SSF51604">
    <property type="entry name" value="Enolase C-terminal domain-like"/>
    <property type="match status" value="1"/>
</dbReference>
<dbReference type="GO" id="GO:0016855">
    <property type="term" value="F:racemase and epimerase activity, acting on amino acids and derivatives"/>
    <property type="evidence" value="ECO:0007669"/>
    <property type="project" value="InterPro"/>
</dbReference>
<dbReference type="InterPro" id="IPR013342">
    <property type="entry name" value="Mandelate_racemase_C"/>
</dbReference>
<evidence type="ECO:0000256" key="1">
    <source>
        <dbReference type="ARBA" id="ARBA00001946"/>
    </source>
</evidence>
<keyword evidence="4" id="KW-0460">Magnesium</keyword>
<gene>
    <name evidence="6" type="primary">hpbD_1</name>
    <name evidence="6" type="ORF">PEL8287_01064</name>
</gene>
<evidence type="ECO:0000256" key="3">
    <source>
        <dbReference type="ARBA" id="ARBA00022723"/>
    </source>
</evidence>
<name>A0A1Y5RRD3_9RHOB</name>
<dbReference type="EC" id="5.1.1.-" evidence="6"/>
<dbReference type="AlphaFoldDB" id="A0A1Y5RRD3"/>
<dbReference type="SFLD" id="SFLDG00180">
    <property type="entry name" value="muconate_cycloisomerase"/>
    <property type="match status" value="1"/>
</dbReference>
<dbReference type="InterPro" id="IPR029065">
    <property type="entry name" value="Enolase_C-like"/>
</dbReference>
<dbReference type="Gene3D" id="3.30.390.10">
    <property type="entry name" value="Enolase-like, N-terminal domain"/>
    <property type="match status" value="1"/>
</dbReference>
<reference evidence="6 7" key="1">
    <citation type="submission" date="2017-03" db="EMBL/GenBank/DDBJ databases">
        <authorList>
            <person name="Afonso C.L."/>
            <person name="Miller P.J."/>
            <person name="Scott M.A."/>
            <person name="Spackman E."/>
            <person name="Goraichik I."/>
            <person name="Dimitrov K.M."/>
            <person name="Suarez D.L."/>
            <person name="Swayne D.E."/>
        </authorList>
    </citation>
    <scope>NUCLEOTIDE SEQUENCE [LARGE SCALE GENOMIC DNA]</scope>
    <source>
        <strain evidence="6 7">CECT 8287</strain>
    </source>
</reference>
<dbReference type="InterPro" id="IPR036849">
    <property type="entry name" value="Enolase-like_C_sf"/>
</dbReference>
<dbReference type="SFLD" id="SFLDF00556">
    <property type="entry name" value="4R-hydroxyproline_betaine_2-ep"/>
    <property type="match status" value="1"/>
</dbReference>
<comment type="similarity">
    <text evidence="2">Belongs to the mandelate racemase/muconate lactonizing enzyme family.</text>
</comment>
<evidence type="ECO:0000256" key="4">
    <source>
        <dbReference type="ARBA" id="ARBA00022842"/>
    </source>
</evidence>
<dbReference type="OrthoDB" id="9802699at2"/>
<sequence>MRIAELHIYQHDLPVKNGPYTMANAQVWSLTSTLVRLISDTGLEGWGETCPVGPTYAEAHANGACAALMEMAPGLIGAEVTTLTLHRAMNGLLNGHNYAKAAIDIAAHDLIGKATGLRVADLLGGAITARVPSYYATGVGEPDDIARLAADKVAEGYPRLQIKVGGRPVEVDIAVIRKVWETIGTAARLAVDGNRGWTTRDALRVSRECPDIPFIMEQPCNTLDDLRQIRGQVGHAIYMDENAVDLSTVINAVGTGLVDGFGMKVTRIGGLHPMAAFRDICESRNLPHTCDDSWGGDIIAAACTHIGATINPRLLDGVWLAAPYIEGHYDPENGIRIEGGHINLPQGPGLGVVPDVSLFGDPVAAFGG</sequence>
<dbReference type="GO" id="GO:0006579">
    <property type="term" value="P:amino-acid betaine catabolic process"/>
    <property type="evidence" value="ECO:0007669"/>
    <property type="project" value="InterPro"/>
</dbReference>
<keyword evidence="7" id="KW-1185">Reference proteome</keyword>
<dbReference type="RefSeq" id="WP_085891501.1">
    <property type="nucleotide sequence ID" value="NZ_FWFL01000002.1"/>
</dbReference>
<dbReference type="SUPFAM" id="SSF54826">
    <property type="entry name" value="Enolase N-terminal domain-like"/>
    <property type="match status" value="1"/>
</dbReference>
<dbReference type="SFLD" id="SFLDS00001">
    <property type="entry name" value="Enolase"/>
    <property type="match status" value="1"/>
</dbReference>
<proteinExistence type="inferred from homology"/>
<dbReference type="Pfam" id="PF02746">
    <property type="entry name" value="MR_MLE_N"/>
    <property type="match status" value="1"/>
</dbReference>
<dbReference type="PANTHER" id="PTHR48080:SF3">
    <property type="entry name" value="ENOLASE SUPERFAMILY MEMBER DDB_G0284701"/>
    <property type="match status" value="1"/>
</dbReference>
<evidence type="ECO:0000259" key="5">
    <source>
        <dbReference type="SMART" id="SM00922"/>
    </source>
</evidence>
<dbReference type="PANTHER" id="PTHR48080">
    <property type="entry name" value="D-GALACTONATE DEHYDRATASE-RELATED"/>
    <property type="match status" value="1"/>
</dbReference>
<keyword evidence="6" id="KW-0413">Isomerase</keyword>
<keyword evidence="3" id="KW-0479">Metal-binding</keyword>
<feature type="domain" description="Mandelate racemase/muconate lactonizing enzyme C-terminal" evidence="5">
    <location>
        <begin position="142"/>
        <end position="236"/>
    </location>
</feature>
<dbReference type="Gene3D" id="3.20.20.120">
    <property type="entry name" value="Enolase-like C-terminal domain"/>
    <property type="match status" value="1"/>
</dbReference>
<evidence type="ECO:0000256" key="2">
    <source>
        <dbReference type="ARBA" id="ARBA00008031"/>
    </source>
</evidence>
<dbReference type="EMBL" id="FWFL01000002">
    <property type="protein sequence ID" value="SLN23622.1"/>
    <property type="molecule type" value="Genomic_DNA"/>
</dbReference>
<dbReference type="FunFam" id="3.30.390.10:FF:000009">
    <property type="entry name" value="Hydrophobic dipeptide epimerase"/>
    <property type="match status" value="1"/>
</dbReference>
<dbReference type="SMART" id="SM00922">
    <property type="entry name" value="MR_MLE"/>
    <property type="match status" value="1"/>
</dbReference>
<dbReference type="InterPro" id="IPR034593">
    <property type="entry name" value="DgoD-like"/>
</dbReference>
<organism evidence="6 7">
    <name type="scientific">Roseovarius litorisediminis</name>
    <dbReference type="NCBI Taxonomy" id="1312363"/>
    <lineage>
        <taxon>Bacteria</taxon>
        <taxon>Pseudomonadati</taxon>
        <taxon>Pseudomonadota</taxon>
        <taxon>Alphaproteobacteria</taxon>
        <taxon>Rhodobacterales</taxon>
        <taxon>Roseobacteraceae</taxon>
        <taxon>Roseovarius</taxon>
    </lineage>
</organism>
<protein>
    <submittedName>
        <fullName evidence="6">4-hydroxyproline betaine 2-epimerase</fullName>
        <ecNumber evidence="6">5.1.1.-</ecNumber>
    </submittedName>
</protein>
<evidence type="ECO:0000313" key="6">
    <source>
        <dbReference type="EMBL" id="SLN23622.1"/>
    </source>
</evidence>
<dbReference type="Pfam" id="PF13378">
    <property type="entry name" value="MR_MLE_C"/>
    <property type="match status" value="1"/>
</dbReference>
<comment type="cofactor">
    <cofactor evidence="1">
        <name>Mg(2+)</name>
        <dbReference type="ChEBI" id="CHEBI:18420"/>
    </cofactor>
</comment>
<dbReference type="InterPro" id="IPR029017">
    <property type="entry name" value="Enolase-like_N"/>
</dbReference>